<dbReference type="InterPro" id="IPR005585">
    <property type="entry name" value="DUF327"/>
</dbReference>
<proteinExistence type="predicted"/>
<evidence type="ECO:0000313" key="3">
    <source>
        <dbReference type="Proteomes" id="UP001228690"/>
    </source>
</evidence>
<keyword evidence="3" id="KW-1185">Reference proteome</keyword>
<name>A0ABY8MG96_9SPIO</name>
<dbReference type="Gene3D" id="1.20.120.490">
    <property type="entry name" value="Hypothetical protein TM1646-like domain"/>
    <property type="match status" value="1"/>
</dbReference>
<gene>
    <name evidence="2" type="ORF">P0082_07655</name>
</gene>
<dbReference type="InterPro" id="IPR024042">
    <property type="entry name" value="TM1646-like_dom_sf"/>
</dbReference>
<dbReference type="SUPFAM" id="SSF158397">
    <property type="entry name" value="TM1646-like"/>
    <property type="match status" value="1"/>
</dbReference>
<protein>
    <submittedName>
        <fullName evidence="2">YaaR family protein</fullName>
    </submittedName>
</protein>
<accession>A0ABY8MG96</accession>
<dbReference type="Pfam" id="PF03885">
    <property type="entry name" value="DUF327"/>
    <property type="match status" value="1"/>
</dbReference>
<dbReference type="Proteomes" id="UP001228690">
    <property type="component" value="Chromosome"/>
</dbReference>
<feature type="region of interest" description="Disordered" evidence="1">
    <location>
        <begin position="16"/>
        <end position="35"/>
    </location>
</feature>
<organism evidence="2 3">
    <name type="scientific">Candidatus Haliotispira prima</name>
    <dbReference type="NCBI Taxonomy" id="3034016"/>
    <lineage>
        <taxon>Bacteria</taxon>
        <taxon>Pseudomonadati</taxon>
        <taxon>Spirochaetota</taxon>
        <taxon>Spirochaetia</taxon>
        <taxon>Spirochaetales</taxon>
        <taxon>Spirochaetaceae</taxon>
        <taxon>Candidatus Haliotispira</taxon>
    </lineage>
</organism>
<dbReference type="EMBL" id="CP123443">
    <property type="protein sequence ID" value="WGK68355.1"/>
    <property type="molecule type" value="Genomic_DNA"/>
</dbReference>
<dbReference type="RefSeq" id="WP_326926531.1">
    <property type="nucleotide sequence ID" value="NZ_CP123443.1"/>
</dbReference>
<evidence type="ECO:0000313" key="2">
    <source>
        <dbReference type="EMBL" id="WGK68355.1"/>
    </source>
</evidence>
<sequence length="163" mass="18645">MAARLHSLDQNLSSAGLLQTQDRRRKGKTEKVSSSQFSRLLKKEELAAGSGIETRQEILQDYVEKISEAGRELQKAPTRMALKEYRRLVQGFLEQSLQNLYQIDEDLGRLNLSTGQRKKYSLIRVIDQELEELVKAVLSEQHANLDILQRIEQINGLLINLLS</sequence>
<evidence type="ECO:0000256" key="1">
    <source>
        <dbReference type="SAM" id="MobiDB-lite"/>
    </source>
</evidence>
<reference evidence="2 3" key="1">
    <citation type="submission" date="2023-04" db="EMBL/GenBank/DDBJ databases">
        <title>Spirochaete genome identified in red abalone sample constitutes a novel genus.</title>
        <authorList>
            <person name="Sharma S.P."/>
            <person name="Purcell C.M."/>
            <person name="Hyde J.R."/>
            <person name="Severin A.J."/>
        </authorList>
    </citation>
    <scope>NUCLEOTIDE SEQUENCE [LARGE SCALE GENOMIC DNA]</scope>
    <source>
        <strain evidence="2 3">SP-2023</strain>
    </source>
</reference>